<dbReference type="RefSeq" id="WP_025226328.1">
    <property type="nucleotide sequence ID" value="NZ_CP007139.1"/>
</dbReference>
<evidence type="ECO:0000313" key="2">
    <source>
        <dbReference type="Proteomes" id="UP000027982"/>
    </source>
</evidence>
<dbReference type="AlphaFoldDB" id="A0A068NNS6"/>
<gene>
    <name evidence="1" type="ORF">OP10G_1708</name>
</gene>
<reference evidence="1 2" key="1">
    <citation type="journal article" date="2014" name="PLoS ONE">
        <title>The first complete genome sequence of the class fimbriimonadia in the phylum armatimonadetes.</title>
        <authorList>
            <person name="Hu Z.Y."/>
            <person name="Wang Y.Z."/>
            <person name="Im W.T."/>
            <person name="Wang S.Y."/>
            <person name="Zhao G.P."/>
            <person name="Zheng H.J."/>
            <person name="Quan Z.X."/>
        </authorList>
    </citation>
    <scope>NUCLEOTIDE SEQUENCE [LARGE SCALE GENOMIC DNA]</scope>
    <source>
        <strain evidence="1">Gsoil 348</strain>
    </source>
</reference>
<protein>
    <submittedName>
        <fullName evidence="1">Uncharacterized protein</fullName>
    </submittedName>
</protein>
<proteinExistence type="predicted"/>
<organism evidence="1 2">
    <name type="scientific">Fimbriimonas ginsengisoli Gsoil 348</name>
    <dbReference type="NCBI Taxonomy" id="661478"/>
    <lineage>
        <taxon>Bacteria</taxon>
        <taxon>Bacillati</taxon>
        <taxon>Armatimonadota</taxon>
        <taxon>Fimbriimonadia</taxon>
        <taxon>Fimbriimonadales</taxon>
        <taxon>Fimbriimonadaceae</taxon>
        <taxon>Fimbriimonas</taxon>
    </lineage>
</organism>
<name>A0A068NNS6_FIMGI</name>
<sequence length="106" mass="11566">MSDPLPDPNIDRNDPMVPEYWQLGEDAQDRIVKAGYQSAVVDGIAVDIHDLLQAADRIRDELTPAVVSVQAGDLAAALQALSTELEHVRWHCDAAIKYLAEACEAV</sequence>
<keyword evidence="2" id="KW-1185">Reference proteome</keyword>
<evidence type="ECO:0000313" key="1">
    <source>
        <dbReference type="EMBL" id="AIE85076.1"/>
    </source>
</evidence>
<dbReference type="EMBL" id="CP007139">
    <property type="protein sequence ID" value="AIE85076.1"/>
    <property type="molecule type" value="Genomic_DNA"/>
</dbReference>
<accession>A0A068NNS6</accession>
<dbReference type="HOGENOM" id="CLU_2219201_0_0_0"/>
<dbReference type="Proteomes" id="UP000027982">
    <property type="component" value="Chromosome"/>
</dbReference>
<dbReference type="STRING" id="661478.OP10G_1708"/>
<dbReference type="KEGG" id="fgi:OP10G_1708"/>